<organism evidence="2 3">
    <name type="scientific">Dokdonella fugitiva</name>
    <dbReference type="NCBI Taxonomy" id="328517"/>
    <lineage>
        <taxon>Bacteria</taxon>
        <taxon>Pseudomonadati</taxon>
        <taxon>Pseudomonadota</taxon>
        <taxon>Gammaproteobacteria</taxon>
        <taxon>Lysobacterales</taxon>
        <taxon>Rhodanobacteraceae</taxon>
        <taxon>Dokdonella</taxon>
    </lineage>
</organism>
<protein>
    <submittedName>
        <fullName evidence="2">Uncharacterized protein</fullName>
    </submittedName>
</protein>
<reference evidence="2 3" key="1">
    <citation type="submission" date="2020-07" db="EMBL/GenBank/DDBJ databases">
        <title>Genomic Encyclopedia of Type Strains, Phase IV (KMG-V): Genome sequencing to study the core and pangenomes of soil and plant-associated prokaryotes.</title>
        <authorList>
            <person name="Whitman W."/>
        </authorList>
    </citation>
    <scope>NUCLEOTIDE SEQUENCE [LARGE SCALE GENOMIC DNA]</scope>
    <source>
        <strain evidence="2 3">RH2WT43</strain>
    </source>
</reference>
<feature type="region of interest" description="Disordered" evidence="1">
    <location>
        <begin position="1"/>
        <end position="50"/>
    </location>
</feature>
<evidence type="ECO:0000313" key="3">
    <source>
        <dbReference type="Proteomes" id="UP000550401"/>
    </source>
</evidence>
<feature type="compositionally biased region" description="Pro residues" evidence="1">
    <location>
        <begin position="40"/>
        <end position="50"/>
    </location>
</feature>
<name>A0A839F242_9GAMM</name>
<evidence type="ECO:0000313" key="2">
    <source>
        <dbReference type="EMBL" id="MBA8887170.1"/>
    </source>
</evidence>
<comment type="caution">
    <text evidence="2">The sequence shown here is derived from an EMBL/GenBank/DDBJ whole genome shotgun (WGS) entry which is preliminary data.</text>
</comment>
<keyword evidence="3" id="KW-1185">Reference proteome</keyword>
<dbReference type="RefSeq" id="WP_182530967.1">
    <property type="nucleotide sequence ID" value="NZ_JACGXL010000002.1"/>
</dbReference>
<feature type="compositionally biased region" description="Basic and acidic residues" evidence="1">
    <location>
        <begin position="9"/>
        <end position="38"/>
    </location>
</feature>
<gene>
    <name evidence="2" type="ORF">FHW12_001384</name>
</gene>
<sequence length="50" mass="5673">MAMKPNYNFEKRQRELAKKKQQDEKRQKKLARGGDKPAGDPAPTPPKPAP</sequence>
<dbReference type="EMBL" id="JACGXL010000002">
    <property type="protein sequence ID" value="MBA8887170.1"/>
    <property type="molecule type" value="Genomic_DNA"/>
</dbReference>
<dbReference type="Proteomes" id="UP000550401">
    <property type="component" value="Unassembled WGS sequence"/>
</dbReference>
<accession>A0A839F242</accession>
<evidence type="ECO:0000256" key="1">
    <source>
        <dbReference type="SAM" id="MobiDB-lite"/>
    </source>
</evidence>
<dbReference type="AlphaFoldDB" id="A0A839F242"/>
<proteinExistence type="predicted"/>